<dbReference type="FunCoup" id="A0A059A6P2">
    <property type="interactions" value="999"/>
</dbReference>
<comment type="subcellular location">
    <subcellularLocation>
        <location evidence="2">Cytoplasm</location>
    </subcellularLocation>
    <subcellularLocation>
        <location evidence="1">Nucleus</location>
    </subcellularLocation>
</comment>
<dbReference type="OMA" id="PIDSCAG"/>
<feature type="region of interest" description="Disordered" evidence="10">
    <location>
        <begin position="191"/>
        <end position="301"/>
    </location>
</feature>
<evidence type="ECO:0000256" key="1">
    <source>
        <dbReference type="ARBA" id="ARBA00004123"/>
    </source>
</evidence>
<evidence type="ECO:0000256" key="4">
    <source>
        <dbReference type="ARBA" id="ARBA00022499"/>
    </source>
</evidence>
<feature type="region of interest" description="Disordered" evidence="10">
    <location>
        <begin position="84"/>
        <end position="112"/>
    </location>
</feature>
<dbReference type="PANTHER" id="PTHR31169">
    <property type="entry name" value="OS05G0300700 PROTEIN"/>
    <property type="match status" value="1"/>
</dbReference>
<feature type="compositionally biased region" description="Low complexity" evidence="10">
    <location>
        <begin position="91"/>
        <end position="106"/>
    </location>
</feature>
<name>A0A059A6P2_EUCGR</name>
<dbReference type="Pfam" id="PF10497">
    <property type="entry name" value="zf-4CXXC_R1"/>
    <property type="match status" value="1"/>
</dbReference>
<evidence type="ECO:0000256" key="2">
    <source>
        <dbReference type="ARBA" id="ARBA00004496"/>
    </source>
</evidence>
<dbReference type="EMBL" id="KK198763">
    <property type="protein sequence ID" value="KCW49478.1"/>
    <property type="molecule type" value="Genomic_DNA"/>
</dbReference>
<dbReference type="GO" id="GO:0005634">
    <property type="term" value="C:nucleus"/>
    <property type="evidence" value="ECO:0000318"/>
    <property type="project" value="GO_Central"/>
</dbReference>
<organism evidence="12">
    <name type="scientific">Eucalyptus grandis</name>
    <name type="common">Flooded gum</name>
    <dbReference type="NCBI Taxonomy" id="71139"/>
    <lineage>
        <taxon>Eukaryota</taxon>
        <taxon>Viridiplantae</taxon>
        <taxon>Streptophyta</taxon>
        <taxon>Embryophyta</taxon>
        <taxon>Tracheophyta</taxon>
        <taxon>Spermatophyta</taxon>
        <taxon>Magnoliopsida</taxon>
        <taxon>eudicotyledons</taxon>
        <taxon>Gunneridae</taxon>
        <taxon>Pentapetalae</taxon>
        <taxon>rosids</taxon>
        <taxon>malvids</taxon>
        <taxon>Myrtales</taxon>
        <taxon>Myrtaceae</taxon>
        <taxon>Myrtoideae</taxon>
        <taxon>Eucalypteae</taxon>
        <taxon>Eucalyptus</taxon>
    </lineage>
</organism>
<keyword evidence="8" id="KW-0804">Transcription</keyword>
<keyword evidence="7" id="KW-0805">Transcription regulation</keyword>
<accession>A0A059A6P2</accession>
<keyword evidence="4" id="KW-1017">Isopeptide bond</keyword>
<dbReference type="InParanoid" id="A0A059A6P2"/>
<reference evidence="12" key="1">
    <citation type="submission" date="2013-07" db="EMBL/GenBank/DDBJ databases">
        <title>The genome of Eucalyptus grandis.</title>
        <authorList>
            <person name="Schmutz J."/>
            <person name="Hayes R."/>
            <person name="Myburg A."/>
            <person name="Tuskan G."/>
            <person name="Grattapaglia D."/>
            <person name="Rokhsar D.S."/>
        </authorList>
    </citation>
    <scope>NUCLEOTIDE SEQUENCE</scope>
    <source>
        <tissue evidence="12">Leaf extractions</tissue>
    </source>
</reference>
<evidence type="ECO:0000256" key="5">
    <source>
        <dbReference type="ARBA" id="ARBA00022553"/>
    </source>
</evidence>
<sequence>MRRLVLRCDFSLQGVAPAHVKQRSHPIVGFSDLSLSSPSFSLCASERKTQRRPAWPSLLALARVARARSLPVRGRRRARARARARARGRRATAAAATGRALPSATATPEFESSGAESTALLMARRATRYGEKAADVAVLEDWKCPKCRGICNCSFCMKKRGHKPTGILVHTAKKTGFSSVSEMLNVGGPDSLDLNKPANPVDVSSLNSDSDENLAVLSPRKRGKENSSDRNIDLNLKLDSSTANSDKKSSKKRKSDDLNEMHNTDVDDESILKDRTLKKPSDSDKVSDREVQRNKKNKRGVKVRKNMMVDVSSGISSDLVNEEKPNMGQDAAGSLAARAYQAAVKSKSTADPVKVNGDSAILQKELHADIPLPEGILLTGVAGVELPSEVTGDALQFLEFCAAFGKVLDIRKGEAESILRELTCGRRRRHGQASLIVRFHIQLISLILKDMGDESPSITSADDRNSWLQAIGKYLSDSKCPFEDFPLGCLDKGADGYDELDLSKKLRLLNFLCDEALSTENLRGWIEEQNLQYVENGKETRGKLLEVKDKEKLLKQKMKNEVAEAIIAKNGVPLSFSEHDAIVSQVKHEIAQVQAEMLEMSRISKKGQRSDAVRTEPVIVDGQGHTFWKLKVYKGEPDVLLQDVVKRDSVVAEEKWIVFDSEKKQEIDRYISSVVKRSSIQKIYPLH</sequence>
<evidence type="ECO:0000256" key="7">
    <source>
        <dbReference type="ARBA" id="ARBA00023015"/>
    </source>
</evidence>
<gene>
    <name evidence="12" type="ORF">EUGRSUZ_K02999</name>
</gene>
<evidence type="ECO:0000256" key="6">
    <source>
        <dbReference type="ARBA" id="ARBA00022843"/>
    </source>
</evidence>
<evidence type="ECO:0000259" key="11">
    <source>
        <dbReference type="PROSITE" id="PS50827"/>
    </source>
</evidence>
<dbReference type="GO" id="GO:0005737">
    <property type="term" value="C:cytoplasm"/>
    <property type="evidence" value="ECO:0007669"/>
    <property type="project" value="UniProtKB-SubCell"/>
</dbReference>
<dbReference type="GO" id="GO:0006355">
    <property type="term" value="P:regulation of DNA-templated transcription"/>
    <property type="evidence" value="ECO:0007669"/>
    <property type="project" value="InterPro"/>
</dbReference>
<evidence type="ECO:0000256" key="9">
    <source>
        <dbReference type="ARBA" id="ARBA00023242"/>
    </source>
</evidence>
<keyword evidence="6" id="KW-0832">Ubl conjugation</keyword>
<dbReference type="InterPro" id="IPR040221">
    <property type="entry name" value="CDCA7/CDA7L"/>
</dbReference>
<dbReference type="PANTHER" id="PTHR31169:SF8">
    <property type="entry name" value="ZINC-FINGER DOMAIN OF MONOAMINE-OXIDASE A REPRESSOR R1 PROTEIN"/>
    <property type="match status" value="1"/>
</dbReference>
<evidence type="ECO:0000313" key="12">
    <source>
        <dbReference type="EMBL" id="KCW49478.1"/>
    </source>
</evidence>
<dbReference type="PROSITE" id="PS50827">
    <property type="entry name" value="DDT"/>
    <property type="match status" value="1"/>
</dbReference>
<keyword evidence="5" id="KW-0597">Phosphoprotein</keyword>
<feature type="compositionally biased region" description="Basic and acidic residues" evidence="10">
    <location>
        <begin position="254"/>
        <end position="293"/>
    </location>
</feature>
<dbReference type="STRING" id="71139.A0A059A6P2"/>
<dbReference type="AlphaFoldDB" id="A0A059A6P2"/>
<dbReference type="SMART" id="SM00571">
    <property type="entry name" value="DDT"/>
    <property type="match status" value="1"/>
</dbReference>
<evidence type="ECO:0000256" key="10">
    <source>
        <dbReference type="SAM" id="MobiDB-lite"/>
    </source>
</evidence>
<protein>
    <recommendedName>
        <fullName evidence="11">DDT domain-containing protein</fullName>
    </recommendedName>
</protein>
<dbReference type="eggNOG" id="ENOG502QU1W">
    <property type="taxonomic scope" value="Eukaryota"/>
</dbReference>
<keyword evidence="3" id="KW-0963">Cytoplasm</keyword>
<proteinExistence type="predicted"/>
<keyword evidence="9" id="KW-0539">Nucleus</keyword>
<dbReference type="Gramene" id="KCW49478">
    <property type="protein sequence ID" value="KCW49478"/>
    <property type="gene ID" value="EUGRSUZ_K02999"/>
</dbReference>
<dbReference type="InterPro" id="IPR018501">
    <property type="entry name" value="DDT_dom"/>
</dbReference>
<evidence type="ECO:0000256" key="8">
    <source>
        <dbReference type="ARBA" id="ARBA00023163"/>
    </source>
</evidence>
<dbReference type="InterPro" id="IPR018866">
    <property type="entry name" value="Znf-4CXXC_R1"/>
</dbReference>
<feature type="domain" description="DDT" evidence="11">
    <location>
        <begin position="388"/>
        <end position="453"/>
    </location>
</feature>
<evidence type="ECO:0000256" key="3">
    <source>
        <dbReference type="ARBA" id="ARBA00022490"/>
    </source>
</evidence>